<gene>
    <name evidence="1" type="ORF">L1987_82483</name>
</gene>
<reference evidence="2" key="1">
    <citation type="journal article" date="2022" name="Mol. Ecol. Resour.">
        <title>The genomes of chicory, endive, great burdock and yacon provide insights into Asteraceae palaeo-polyploidization history and plant inulin production.</title>
        <authorList>
            <person name="Fan W."/>
            <person name="Wang S."/>
            <person name="Wang H."/>
            <person name="Wang A."/>
            <person name="Jiang F."/>
            <person name="Liu H."/>
            <person name="Zhao H."/>
            <person name="Xu D."/>
            <person name="Zhang Y."/>
        </authorList>
    </citation>
    <scope>NUCLEOTIDE SEQUENCE [LARGE SCALE GENOMIC DNA]</scope>
    <source>
        <strain evidence="2">cv. Yunnan</strain>
    </source>
</reference>
<dbReference type="EMBL" id="CM042045">
    <property type="protein sequence ID" value="KAI3682477.1"/>
    <property type="molecule type" value="Genomic_DNA"/>
</dbReference>
<evidence type="ECO:0000313" key="2">
    <source>
        <dbReference type="Proteomes" id="UP001056120"/>
    </source>
</evidence>
<dbReference type="Proteomes" id="UP001056120">
    <property type="component" value="Linkage Group LG28"/>
</dbReference>
<protein>
    <submittedName>
        <fullName evidence="1">Uncharacterized protein</fullName>
    </submittedName>
</protein>
<organism evidence="1 2">
    <name type="scientific">Smallanthus sonchifolius</name>
    <dbReference type="NCBI Taxonomy" id="185202"/>
    <lineage>
        <taxon>Eukaryota</taxon>
        <taxon>Viridiplantae</taxon>
        <taxon>Streptophyta</taxon>
        <taxon>Embryophyta</taxon>
        <taxon>Tracheophyta</taxon>
        <taxon>Spermatophyta</taxon>
        <taxon>Magnoliopsida</taxon>
        <taxon>eudicotyledons</taxon>
        <taxon>Gunneridae</taxon>
        <taxon>Pentapetalae</taxon>
        <taxon>asterids</taxon>
        <taxon>campanulids</taxon>
        <taxon>Asterales</taxon>
        <taxon>Asteraceae</taxon>
        <taxon>Asteroideae</taxon>
        <taxon>Heliantheae alliance</taxon>
        <taxon>Millerieae</taxon>
        <taxon>Smallanthus</taxon>
    </lineage>
</organism>
<name>A0ACB8YBA1_9ASTR</name>
<proteinExistence type="predicted"/>
<reference evidence="1 2" key="2">
    <citation type="journal article" date="2022" name="Mol. Ecol. Resour.">
        <title>The genomes of chicory, endive, great burdock and yacon provide insights into Asteraceae paleo-polyploidization history and plant inulin production.</title>
        <authorList>
            <person name="Fan W."/>
            <person name="Wang S."/>
            <person name="Wang H."/>
            <person name="Wang A."/>
            <person name="Jiang F."/>
            <person name="Liu H."/>
            <person name="Zhao H."/>
            <person name="Xu D."/>
            <person name="Zhang Y."/>
        </authorList>
    </citation>
    <scope>NUCLEOTIDE SEQUENCE [LARGE SCALE GENOMIC DNA]</scope>
    <source>
        <strain evidence="2">cv. Yunnan</strain>
        <tissue evidence="1">Leaves</tissue>
    </source>
</reference>
<evidence type="ECO:0000313" key="1">
    <source>
        <dbReference type="EMBL" id="KAI3682477.1"/>
    </source>
</evidence>
<comment type="caution">
    <text evidence="1">The sequence shown here is derived from an EMBL/GenBank/DDBJ whole genome shotgun (WGS) entry which is preliminary data.</text>
</comment>
<sequence>METKEAAEEEDDVDDGDGYGYDDGEIRVLDDVIVRNEIDDDDEVIEGDLKTMKEIIEMELHNKRRNLMDAASVFTQKWRKWRQKQKEKKQSRCINGEIGRSKLGQTSQFRDSQSEVADYGLGRRSCDTEPRFSIDAAHRLSVEEPRFSFDEHRASWDGYMMARTIPRLTPMLSAVDNMMLGSKEQSWKKQGSINGHQWFSAAQPALRFSFKYPSSTTNGRLPVSSCGGEGGPLSVGDCKRGGEEEGVRLRRSCDLSVQRNRDFIYEELHLRCSYKLTF</sequence>
<accession>A0ACB8YBA1</accession>
<keyword evidence="2" id="KW-1185">Reference proteome</keyword>